<dbReference type="EMBL" id="BARS01009520">
    <property type="protein sequence ID" value="GAF75839.1"/>
    <property type="molecule type" value="Genomic_DNA"/>
</dbReference>
<accession>X0S484</accession>
<name>X0S484_9ZZZZ</name>
<evidence type="ECO:0000313" key="2">
    <source>
        <dbReference type="EMBL" id="GAF75839.1"/>
    </source>
</evidence>
<feature type="non-terminal residue" evidence="2">
    <location>
        <position position="1"/>
    </location>
</feature>
<dbReference type="Pfam" id="PF09084">
    <property type="entry name" value="NMT1"/>
    <property type="match status" value="1"/>
</dbReference>
<dbReference type="AlphaFoldDB" id="X0S484"/>
<sequence>EGCDTQFEVASIGDINTKVFSGPQSHEVTEIGLHPYMMAYANDGFRGYSLIPVFPLRLFRHKSIFIRTDRGITKPEDLRGKKVATPGFSSTSLTWIRGIVQHEYGVRPEEIQWVISSKDSSAKAAGKVSKQESVIPTGLSVSKGPAGKDESDLLESGEVDALFHAAEPRAYVEGHPKVTRLFPDFRKTEHKYFTKTGIFPIMHAVAIRKDIIERNPWLLKAVFNAYSQAKQLMYDYLKKSAWYKNSLPWIAQEIEETRTLMGENFWPYGIAPNRKALEALFQYSYEQGLAKRKLTIEDLFHPSTMALEEA</sequence>
<gene>
    <name evidence="2" type="ORF">S01H1_17894</name>
</gene>
<comment type="caution">
    <text evidence="2">The sequence shown here is derived from an EMBL/GenBank/DDBJ whole genome shotgun (WGS) entry which is preliminary data.</text>
</comment>
<dbReference type="SUPFAM" id="SSF53850">
    <property type="entry name" value="Periplasmic binding protein-like II"/>
    <property type="match status" value="1"/>
</dbReference>
<organism evidence="2">
    <name type="scientific">marine sediment metagenome</name>
    <dbReference type="NCBI Taxonomy" id="412755"/>
    <lineage>
        <taxon>unclassified sequences</taxon>
        <taxon>metagenomes</taxon>
        <taxon>ecological metagenomes</taxon>
    </lineage>
</organism>
<protein>
    <recommendedName>
        <fullName evidence="1">SsuA/THI5-like domain-containing protein</fullName>
    </recommendedName>
</protein>
<feature type="domain" description="SsuA/THI5-like" evidence="1">
    <location>
        <begin position="63"/>
        <end position="123"/>
    </location>
</feature>
<dbReference type="InterPro" id="IPR015168">
    <property type="entry name" value="SsuA/THI5"/>
</dbReference>
<evidence type="ECO:0000259" key="1">
    <source>
        <dbReference type="Pfam" id="PF09084"/>
    </source>
</evidence>
<proteinExistence type="predicted"/>
<reference evidence="2" key="1">
    <citation type="journal article" date="2014" name="Front. Microbiol.">
        <title>High frequency of phylogenetically diverse reductive dehalogenase-homologous genes in deep subseafloor sedimentary metagenomes.</title>
        <authorList>
            <person name="Kawai M."/>
            <person name="Futagami T."/>
            <person name="Toyoda A."/>
            <person name="Takaki Y."/>
            <person name="Nishi S."/>
            <person name="Hori S."/>
            <person name="Arai W."/>
            <person name="Tsubouchi T."/>
            <person name="Morono Y."/>
            <person name="Uchiyama I."/>
            <person name="Ito T."/>
            <person name="Fujiyama A."/>
            <person name="Inagaki F."/>
            <person name="Takami H."/>
        </authorList>
    </citation>
    <scope>NUCLEOTIDE SEQUENCE</scope>
    <source>
        <strain evidence="2">Expedition CK06-06</strain>
    </source>
</reference>
<dbReference type="Gene3D" id="3.40.190.10">
    <property type="entry name" value="Periplasmic binding protein-like II"/>
    <property type="match status" value="2"/>
</dbReference>